<dbReference type="Proteomes" id="UP000799428">
    <property type="component" value="Unassembled WGS sequence"/>
</dbReference>
<dbReference type="GO" id="GO:0016853">
    <property type="term" value="F:isomerase activity"/>
    <property type="evidence" value="ECO:0007669"/>
    <property type="project" value="TreeGrafter"/>
</dbReference>
<reference evidence="2" key="1">
    <citation type="journal article" date="2020" name="Stud. Mycol.">
        <title>101 Dothideomycetes genomes: a test case for predicting lifestyles and emergence of pathogens.</title>
        <authorList>
            <person name="Haridas S."/>
            <person name="Albert R."/>
            <person name="Binder M."/>
            <person name="Bloem J."/>
            <person name="Labutti K."/>
            <person name="Salamov A."/>
            <person name="Andreopoulos B."/>
            <person name="Baker S."/>
            <person name="Barry K."/>
            <person name="Bills G."/>
            <person name="Bluhm B."/>
            <person name="Cannon C."/>
            <person name="Castanera R."/>
            <person name="Culley D."/>
            <person name="Daum C."/>
            <person name="Ezra D."/>
            <person name="Gonzalez J."/>
            <person name="Henrissat B."/>
            <person name="Kuo A."/>
            <person name="Liang C."/>
            <person name="Lipzen A."/>
            <person name="Lutzoni F."/>
            <person name="Magnuson J."/>
            <person name="Mondo S."/>
            <person name="Nolan M."/>
            <person name="Ohm R."/>
            <person name="Pangilinan J."/>
            <person name="Park H.-J."/>
            <person name="Ramirez L."/>
            <person name="Alfaro M."/>
            <person name="Sun H."/>
            <person name="Tritt A."/>
            <person name="Yoshinaga Y."/>
            <person name="Zwiers L.-H."/>
            <person name="Turgeon B."/>
            <person name="Goodwin S."/>
            <person name="Spatafora J."/>
            <person name="Crous P."/>
            <person name="Grigoriev I."/>
        </authorList>
    </citation>
    <scope>NUCLEOTIDE SEQUENCE</scope>
    <source>
        <strain evidence="2">CBS 279.74</strain>
    </source>
</reference>
<dbReference type="AlphaFoldDB" id="A0A6G1KJA1"/>
<dbReference type="PIRSF" id="PIRSF016184">
    <property type="entry name" value="PhzC_PhzF"/>
    <property type="match status" value="1"/>
</dbReference>
<keyword evidence="3" id="KW-1185">Reference proteome</keyword>
<proteinExistence type="predicted"/>
<dbReference type="InterPro" id="IPR003719">
    <property type="entry name" value="Phenazine_PhzF-like"/>
</dbReference>
<organism evidence="2 3">
    <name type="scientific">Pleomassaria siparia CBS 279.74</name>
    <dbReference type="NCBI Taxonomy" id="1314801"/>
    <lineage>
        <taxon>Eukaryota</taxon>
        <taxon>Fungi</taxon>
        <taxon>Dikarya</taxon>
        <taxon>Ascomycota</taxon>
        <taxon>Pezizomycotina</taxon>
        <taxon>Dothideomycetes</taxon>
        <taxon>Pleosporomycetidae</taxon>
        <taxon>Pleosporales</taxon>
        <taxon>Pleomassariaceae</taxon>
        <taxon>Pleomassaria</taxon>
    </lineage>
</organism>
<sequence length="312" mass="33728">MQLSYTTVDVFSKTRFLGNPLAIIRVPASVREQLSEEQKQKIAREFNFSESVFLHQVRHGEDFAEYDIFTPRSRMSFAGHPTIGTALYVVQNAAMYEGVGKLHTVAGTVAFSHNQEQGTITVEVPHDVHVHKARLPHPAPGPESNPTSSPTVPIVSIVKGMAFNLVPMATLEALGSAKQGLIPIADVYKHEYLDAGSGWDVGYTGSFFYCDLGLDAESASSNVRLLRTRSLGTVEDPGTGSASAGLCSYLALQEDAGKGSGPFHFHLVQGVEMGRRCDIFVEVVRKEDGKSIQSVKLSGTSVTVMEGIVTVD</sequence>
<evidence type="ECO:0000313" key="2">
    <source>
        <dbReference type="EMBL" id="KAF2712703.1"/>
    </source>
</evidence>
<evidence type="ECO:0000256" key="1">
    <source>
        <dbReference type="PIRSR" id="PIRSR016184-1"/>
    </source>
</evidence>
<dbReference type="Gene3D" id="3.10.310.10">
    <property type="entry name" value="Diaminopimelate Epimerase, Chain A, domain 1"/>
    <property type="match status" value="2"/>
</dbReference>
<dbReference type="PANTHER" id="PTHR13774">
    <property type="entry name" value="PHENAZINE BIOSYNTHESIS PROTEIN"/>
    <property type="match status" value="1"/>
</dbReference>
<evidence type="ECO:0000313" key="3">
    <source>
        <dbReference type="Proteomes" id="UP000799428"/>
    </source>
</evidence>
<protein>
    <submittedName>
        <fullName evidence="2">Phenazine biosynthesis-like protein</fullName>
    </submittedName>
</protein>
<dbReference type="SUPFAM" id="SSF54506">
    <property type="entry name" value="Diaminopimelate epimerase-like"/>
    <property type="match status" value="1"/>
</dbReference>
<dbReference type="OrthoDB" id="75169at2759"/>
<dbReference type="PANTHER" id="PTHR13774:SF32">
    <property type="entry name" value="ANTISENSE-ENHANCING SEQUENCE 1"/>
    <property type="match status" value="1"/>
</dbReference>
<dbReference type="GO" id="GO:0005737">
    <property type="term" value="C:cytoplasm"/>
    <property type="evidence" value="ECO:0007669"/>
    <property type="project" value="TreeGrafter"/>
</dbReference>
<dbReference type="Pfam" id="PF02567">
    <property type="entry name" value="PhzC-PhzF"/>
    <property type="match status" value="2"/>
</dbReference>
<dbReference type="EMBL" id="MU005766">
    <property type="protein sequence ID" value="KAF2712703.1"/>
    <property type="molecule type" value="Genomic_DNA"/>
</dbReference>
<gene>
    <name evidence="2" type="ORF">K504DRAFT_401848</name>
</gene>
<name>A0A6G1KJA1_9PLEO</name>
<accession>A0A6G1KJA1</accession>
<feature type="active site" evidence="1">
    <location>
        <position position="50"/>
    </location>
</feature>